<dbReference type="InterPro" id="IPR001647">
    <property type="entry name" value="HTH_TetR"/>
</dbReference>
<feature type="DNA-binding region" description="H-T-H motif" evidence="4">
    <location>
        <begin position="51"/>
        <end position="70"/>
    </location>
</feature>
<sequence>MSSKRGDSSGGGSIVYESTRRRLTGKQAETVARLAEATVKVLRKQEFSGLTVRSVAAEAGVGTATAYTYFASKEHLVAEVFWRRLQNSSAPDGSGLDRTAHVLSVLRNIALLLADEPEVSAAVTNALLGSDPEVEHLRGRIGLEIHQRLASALDPNGEPEVLEALEMLYAGALLRAGIGYGTYAQIAGRLEASALLILEKS</sequence>
<evidence type="ECO:0000256" key="3">
    <source>
        <dbReference type="ARBA" id="ARBA00023163"/>
    </source>
</evidence>
<name>C1A0F3_RHOE4</name>
<dbReference type="PANTHER" id="PTHR30055">
    <property type="entry name" value="HTH-TYPE TRANSCRIPTIONAL REGULATOR RUTR"/>
    <property type="match status" value="1"/>
</dbReference>
<evidence type="ECO:0000256" key="1">
    <source>
        <dbReference type="ARBA" id="ARBA00023015"/>
    </source>
</evidence>
<gene>
    <name evidence="6" type="ordered locus">RER_33800</name>
</gene>
<dbReference type="KEGG" id="rer:RER_33800"/>
<evidence type="ECO:0000313" key="6">
    <source>
        <dbReference type="EMBL" id="BAH34088.1"/>
    </source>
</evidence>
<evidence type="ECO:0000256" key="4">
    <source>
        <dbReference type="PROSITE-ProRule" id="PRU00335"/>
    </source>
</evidence>
<evidence type="ECO:0000259" key="5">
    <source>
        <dbReference type="PROSITE" id="PS50977"/>
    </source>
</evidence>
<dbReference type="InterPro" id="IPR050109">
    <property type="entry name" value="HTH-type_TetR-like_transc_reg"/>
</dbReference>
<organism evidence="6 7">
    <name type="scientific">Rhodococcus erythropolis (strain PR4 / NBRC 100887)</name>
    <dbReference type="NCBI Taxonomy" id="234621"/>
    <lineage>
        <taxon>Bacteria</taxon>
        <taxon>Bacillati</taxon>
        <taxon>Actinomycetota</taxon>
        <taxon>Actinomycetes</taxon>
        <taxon>Mycobacteriales</taxon>
        <taxon>Nocardiaceae</taxon>
        <taxon>Rhodococcus</taxon>
        <taxon>Rhodococcus erythropolis group</taxon>
    </lineage>
</organism>
<dbReference type="Pfam" id="PF00440">
    <property type="entry name" value="TetR_N"/>
    <property type="match status" value="1"/>
</dbReference>
<evidence type="ECO:0000256" key="2">
    <source>
        <dbReference type="ARBA" id="ARBA00023125"/>
    </source>
</evidence>
<dbReference type="GO" id="GO:0000976">
    <property type="term" value="F:transcription cis-regulatory region binding"/>
    <property type="evidence" value="ECO:0007669"/>
    <property type="project" value="TreeGrafter"/>
</dbReference>
<feature type="domain" description="HTH tetR-type" evidence="5">
    <location>
        <begin position="28"/>
        <end position="88"/>
    </location>
</feature>
<dbReference type="SUPFAM" id="SSF46689">
    <property type="entry name" value="Homeodomain-like"/>
    <property type="match status" value="1"/>
</dbReference>
<keyword evidence="2 4" id="KW-0238">DNA-binding</keyword>
<dbReference type="eggNOG" id="COG1309">
    <property type="taxonomic scope" value="Bacteria"/>
</dbReference>
<reference evidence="6 7" key="2">
    <citation type="journal article" date="2006" name="Environ. Microbiol.">
        <title>Sequence analysis of three plasmids harboured in Rhodococcus erythropolis strain PR4.</title>
        <authorList>
            <person name="Sekine M."/>
            <person name="Tanikawa S."/>
            <person name="Omata S."/>
            <person name="Saito M."/>
            <person name="Fujisawa T."/>
            <person name="Tsukatani N."/>
            <person name="Tajima T."/>
            <person name="Sekigawa T."/>
            <person name="Kosugi H."/>
            <person name="Matsuo Y."/>
            <person name="Nishiko R."/>
            <person name="Imamura K."/>
            <person name="Ito M."/>
            <person name="Narita H."/>
            <person name="Tago S."/>
            <person name="Fujita N."/>
            <person name="Harayama S."/>
        </authorList>
    </citation>
    <scope>NUCLEOTIDE SEQUENCE [LARGE SCALE GENOMIC DNA]</scope>
    <source>
        <strain evidence="7">PR4 / NBRC 100887</strain>
    </source>
</reference>
<proteinExistence type="predicted"/>
<dbReference type="HOGENOM" id="CLU_120438_0_0_11"/>
<dbReference type="PANTHER" id="PTHR30055:SF234">
    <property type="entry name" value="HTH-TYPE TRANSCRIPTIONAL REGULATOR BETI"/>
    <property type="match status" value="1"/>
</dbReference>
<evidence type="ECO:0000313" key="7">
    <source>
        <dbReference type="Proteomes" id="UP000002204"/>
    </source>
</evidence>
<dbReference type="AlphaFoldDB" id="C1A0F3"/>
<dbReference type="Proteomes" id="UP000002204">
    <property type="component" value="Chromosome"/>
</dbReference>
<protein>
    <submittedName>
        <fullName evidence="6">Putative TetR family transcriptional regulator</fullName>
    </submittedName>
</protein>
<dbReference type="InterPro" id="IPR009057">
    <property type="entry name" value="Homeodomain-like_sf"/>
</dbReference>
<keyword evidence="1" id="KW-0805">Transcription regulation</keyword>
<reference evidence="7" key="1">
    <citation type="submission" date="2005-03" db="EMBL/GenBank/DDBJ databases">
        <title>Comparison of the complete genome sequences of Rhodococcus erythropolis PR4 and Rhodococcus opacus B4.</title>
        <authorList>
            <person name="Takarada H."/>
            <person name="Sekine M."/>
            <person name="Hosoyama A."/>
            <person name="Yamada R."/>
            <person name="Fujisawa T."/>
            <person name="Omata S."/>
            <person name="Shimizu A."/>
            <person name="Tsukatani N."/>
            <person name="Tanikawa S."/>
            <person name="Fujita N."/>
            <person name="Harayama S."/>
        </authorList>
    </citation>
    <scope>NUCLEOTIDE SEQUENCE [LARGE SCALE GENOMIC DNA]</scope>
    <source>
        <strain evidence="7">PR4 / NBRC 100887</strain>
    </source>
</reference>
<dbReference type="Gene3D" id="1.10.357.10">
    <property type="entry name" value="Tetracycline Repressor, domain 2"/>
    <property type="match status" value="1"/>
</dbReference>
<dbReference type="EMBL" id="AP008957">
    <property type="protein sequence ID" value="BAH34088.1"/>
    <property type="molecule type" value="Genomic_DNA"/>
</dbReference>
<keyword evidence="3" id="KW-0804">Transcription</keyword>
<accession>C1A0F3</accession>
<dbReference type="GO" id="GO:0003700">
    <property type="term" value="F:DNA-binding transcription factor activity"/>
    <property type="evidence" value="ECO:0007669"/>
    <property type="project" value="TreeGrafter"/>
</dbReference>
<dbReference type="PROSITE" id="PS50977">
    <property type="entry name" value="HTH_TETR_2"/>
    <property type="match status" value="1"/>
</dbReference>